<protein>
    <recommendedName>
        <fullName evidence="4">Lipoprotein</fullName>
    </recommendedName>
</protein>
<proteinExistence type="predicted"/>
<name>A0ABW5J2W1_9BACT</name>
<dbReference type="EMBL" id="JBHULC010000004">
    <property type="protein sequence ID" value="MFD2519990.1"/>
    <property type="molecule type" value="Genomic_DNA"/>
</dbReference>
<evidence type="ECO:0000313" key="3">
    <source>
        <dbReference type="Proteomes" id="UP001597510"/>
    </source>
</evidence>
<keyword evidence="3" id="KW-1185">Reference proteome</keyword>
<keyword evidence="1" id="KW-0732">Signal</keyword>
<dbReference type="PROSITE" id="PS51257">
    <property type="entry name" value="PROKAR_LIPOPROTEIN"/>
    <property type="match status" value="1"/>
</dbReference>
<evidence type="ECO:0000256" key="1">
    <source>
        <dbReference type="SAM" id="SignalP"/>
    </source>
</evidence>
<evidence type="ECO:0008006" key="4">
    <source>
        <dbReference type="Google" id="ProtNLM"/>
    </source>
</evidence>
<gene>
    <name evidence="2" type="ORF">ACFSR2_03780</name>
</gene>
<sequence length="218" mass="24456">MSTSLTRFTKHWLAFCLLVASTFACQSFNTKKPKYYSTEITLNNGTVMKGSTSPIADDSFSFKDAQTSKKSTIQNKDVKSITKHLPDGVKEYVQVEIVNNKKQDKTKTVLGALLVKGTIDLIAYEANEYVRETKNVNNRMTFVNEKKLVKHLYLKRGNAPAVEVNTGARKAQEEDFMDTALTFFSDAPELMKKIGSTGYEAKDIKKIVEEFNALKGSK</sequence>
<feature type="signal peptide" evidence="1">
    <location>
        <begin position="1"/>
        <end position="26"/>
    </location>
</feature>
<organism evidence="2 3">
    <name type="scientific">Emticicia soli</name>
    <dbReference type="NCBI Taxonomy" id="2027878"/>
    <lineage>
        <taxon>Bacteria</taxon>
        <taxon>Pseudomonadati</taxon>
        <taxon>Bacteroidota</taxon>
        <taxon>Cytophagia</taxon>
        <taxon>Cytophagales</taxon>
        <taxon>Leadbetterellaceae</taxon>
        <taxon>Emticicia</taxon>
    </lineage>
</organism>
<evidence type="ECO:0000313" key="2">
    <source>
        <dbReference type="EMBL" id="MFD2519990.1"/>
    </source>
</evidence>
<comment type="caution">
    <text evidence="2">The sequence shown here is derived from an EMBL/GenBank/DDBJ whole genome shotgun (WGS) entry which is preliminary data.</text>
</comment>
<dbReference type="Proteomes" id="UP001597510">
    <property type="component" value="Unassembled WGS sequence"/>
</dbReference>
<accession>A0ABW5J2W1</accession>
<dbReference type="RefSeq" id="WP_340235399.1">
    <property type="nucleotide sequence ID" value="NZ_JBBEWC010000004.1"/>
</dbReference>
<reference evidence="3" key="1">
    <citation type="journal article" date="2019" name="Int. J. Syst. Evol. Microbiol.">
        <title>The Global Catalogue of Microorganisms (GCM) 10K type strain sequencing project: providing services to taxonomists for standard genome sequencing and annotation.</title>
        <authorList>
            <consortium name="The Broad Institute Genomics Platform"/>
            <consortium name="The Broad Institute Genome Sequencing Center for Infectious Disease"/>
            <person name="Wu L."/>
            <person name="Ma J."/>
        </authorList>
    </citation>
    <scope>NUCLEOTIDE SEQUENCE [LARGE SCALE GENOMIC DNA]</scope>
    <source>
        <strain evidence="3">KCTC 52344</strain>
    </source>
</reference>
<feature type="chain" id="PRO_5047109245" description="Lipoprotein" evidence="1">
    <location>
        <begin position="27"/>
        <end position="218"/>
    </location>
</feature>